<protein>
    <submittedName>
        <fullName evidence="2">Uncharacterized protein</fullName>
    </submittedName>
</protein>
<dbReference type="OrthoDB" id="5511014at2"/>
<name>A0A017T9F3_9BACT</name>
<dbReference type="Proteomes" id="UP000019678">
    <property type="component" value="Unassembled WGS sequence"/>
</dbReference>
<organism evidence="2 3">
    <name type="scientific">Chondromyces apiculatus DSM 436</name>
    <dbReference type="NCBI Taxonomy" id="1192034"/>
    <lineage>
        <taxon>Bacteria</taxon>
        <taxon>Pseudomonadati</taxon>
        <taxon>Myxococcota</taxon>
        <taxon>Polyangia</taxon>
        <taxon>Polyangiales</taxon>
        <taxon>Polyangiaceae</taxon>
        <taxon>Chondromyces</taxon>
    </lineage>
</organism>
<reference evidence="2 3" key="1">
    <citation type="submission" date="2013-05" db="EMBL/GenBank/DDBJ databases">
        <title>Genome assembly of Chondromyces apiculatus DSM 436.</title>
        <authorList>
            <person name="Sharma G."/>
            <person name="Khatri I."/>
            <person name="Kaur C."/>
            <person name="Mayilraj S."/>
            <person name="Subramanian S."/>
        </authorList>
    </citation>
    <scope>NUCLEOTIDE SEQUENCE [LARGE SCALE GENOMIC DNA]</scope>
    <source>
        <strain evidence="2 3">DSM 436</strain>
    </source>
</reference>
<sequence length="117" mass="12796">MHPGVVLFGLTALAATGCGAGLNAVYEGDVRFERCMALDTMMDVKPTIRQACWEEWSAYYTYGQTRDRVEYAATRRRQLGQTSNFDESEQSLQNDAAAAPAPTPEPTSAPESSLQAE</sequence>
<feature type="compositionally biased region" description="Polar residues" evidence="1">
    <location>
        <begin position="80"/>
        <end position="94"/>
    </location>
</feature>
<feature type="region of interest" description="Disordered" evidence="1">
    <location>
        <begin position="80"/>
        <end position="117"/>
    </location>
</feature>
<evidence type="ECO:0000313" key="3">
    <source>
        <dbReference type="Proteomes" id="UP000019678"/>
    </source>
</evidence>
<accession>A0A017T9F3</accession>
<feature type="compositionally biased region" description="Low complexity" evidence="1">
    <location>
        <begin position="108"/>
        <end position="117"/>
    </location>
</feature>
<dbReference type="RefSeq" id="WP_044241269.1">
    <property type="nucleotide sequence ID" value="NZ_ASRX01000020.1"/>
</dbReference>
<keyword evidence="3" id="KW-1185">Reference proteome</keyword>
<evidence type="ECO:0000256" key="1">
    <source>
        <dbReference type="SAM" id="MobiDB-lite"/>
    </source>
</evidence>
<proteinExistence type="predicted"/>
<dbReference type="EMBL" id="ASRX01000020">
    <property type="protein sequence ID" value="EYF05874.1"/>
    <property type="molecule type" value="Genomic_DNA"/>
</dbReference>
<evidence type="ECO:0000313" key="2">
    <source>
        <dbReference type="EMBL" id="EYF05874.1"/>
    </source>
</evidence>
<dbReference type="AlphaFoldDB" id="A0A017T9F3"/>
<gene>
    <name evidence="2" type="ORF">CAP_2876</name>
</gene>
<comment type="caution">
    <text evidence="2">The sequence shown here is derived from an EMBL/GenBank/DDBJ whole genome shotgun (WGS) entry which is preliminary data.</text>
</comment>